<gene>
    <name evidence="2" type="ORF">PVAP13_3KG042370</name>
</gene>
<dbReference type="InterPro" id="IPR005174">
    <property type="entry name" value="KIB1-4_b-propeller"/>
</dbReference>
<dbReference type="PANTHER" id="PTHR33110">
    <property type="entry name" value="F-BOX/KELCH-REPEAT PROTEIN-RELATED"/>
    <property type="match status" value="1"/>
</dbReference>
<proteinExistence type="predicted"/>
<dbReference type="AlphaFoldDB" id="A0A8T0UPE5"/>
<feature type="domain" description="KIB1-4 beta-propeller" evidence="1">
    <location>
        <begin position="26"/>
        <end position="97"/>
    </location>
</feature>
<keyword evidence="3" id="KW-1185">Reference proteome</keyword>
<evidence type="ECO:0000259" key="1">
    <source>
        <dbReference type="Pfam" id="PF03478"/>
    </source>
</evidence>
<dbReference type="Pfam" id="PF03478">
    <property type="entry name" value="Beta-prop_KIB1-4"/>
    <property type="match status" value="1"/>
</dbReference>
<name>A0A8T0UPE5_PANVG</name>
<accession>A0A8T0UPE5</accession>
<comment type="caution">
    <text evidence="2">The sequence shown here is derived from an EMBL/GenBank/DDBJ whole genome shotgun (WGS) entry which is preliminary data.</text>
</comment>
<sequence>MIHRKLSYKAEHPSERRCGGIFVAGNSEFKVFEADFEEGLWSEVRTLGNDQALFLGRGCSRAVCVSPYDLSRDCIFFVDDYTNWMWKKTTTSCGVYDMKDEKVYSALPMVSWKSGDVPATWLFSQGETNKLQAAGEHLQEIVEPEQDDPQAP</sequence>
<dbReference type="Proteomes" id="UP000823388">
    <property type="component" value="Chromosome 3K"/>
</dbReference>
<dbReference type="PANTHER" id="PTHR33110:SF43">
    <property type="entry name" value="F-BOX DOMAIN-CONTAINING PROTEIN"/>
    <property type="match status" value="1"/>
</dbReference>
<dbReference type="EMBL" id="CM029041">
    <property type="protein sequence ID" value="KAG2622713.1"/>
    <property type="molecule type" value="Genomic_DNA"/>
</dbReference>
<reference evidence="2" key="1">
    <citation type="submission" date="2020-05" db="EMBL/GenBank/DDBJ databases">
        <title>WGS assembly of Panicum virgatum.</title>
        <authorList>
            <person name="Lovell J.T."/>
            <person name="Jenkins J."/>
            <person name="Shu S."/>
            <person name="Juenger T.E."/>
            <person name="Schmutz J."/>
        </authorList>
    </citation>
    <scope>NUCLEOTIDE SEQUENCE</scope>
    <source>
        <strain evidence="2">AP13</strain>
    </source>
</reference>
<evidence type="ECO:0000313" key="3">
    <source>
        <dbReference type="Proteomes" id="UP000823388"/>
    </source>
</evidence>
<organism evidence="2 3">
    <name type="scientific">Panicum virgatum</name>
    <name type="common">Blackwell switchgrass</name>
    <dbReference type="NCBI Taxonomy" id="38727"/>
    <lineage>
        <taxon>Eukaryota</taxon>
        <taxon>Viridiplantae</taxon>
        <taxon>Streptophyta</taxon>
        <taxon>Embryophyta</taxon>
        <taxon>Tracheophyta</taxon>
        <taxon>Spermatophyta</taxon>
        <taxon>Magnoliopsida</taxon>
        <taxon>Liliopsida</taxon>
        <taxon>Poales</taxon>
        <taxon>Poaceae</taxon>
        <taxon>PACMAD clade</taxon>
        <taxon>Panicoideae</taxon>
        <taxon>Panicodae</taxon>
        <taxon>Paniceae</taxon>
        <taxon>Panicinae</taxon>
        <taxon>Panicum</taxon>
        <taxon>Panicum sect. Hiantes</taxon>
    </lineage>
</organism>
<evidence type="ECO:0000313" key="2">
    <source>
        <dbReference type="EMBL" id="KAG2622713.1"/>
    </source>
</evidence>
<protein>
    <recommendedName>
        <fullName evidence="1">KIB1-4 beta-propeller domain-containing protein</fullName>
    </recommendedName>
</protein>